<sequence length="44" mass="4770">MLRRHAKQGAPFKNEGAEVGLPTLLCYRKELGVAAARIESNSVS</sequence>
<dbReference type="EMBL" id="ACBZ01000107">
    <property type="protein sequence ID" value="EEG49037.1"/>
    <property type="molecule type" value="Genomic_DNA"/>
</dbReference>
<proteinExistence type="predicted"/>
<comment type="caution">
    <text evidence="1">The sequence shown here is derived from an EMBL/GenBank/DDBJ whole genome shotgun (WGS) entry which is preliminary data.</text>
</comment>
<gene>
    <name evidence="1" type="ORF">RUMHYD_02047</name>
</gene>
<dbReference type="HOGENOM" id="CLU_3213084_0_0_9"/>
<dbReference type="AlphaFoldDB" id="C0CMG4"/>
<evidence type="ECO:0000313" key="1">
    <source>
        <dbReference type="EMBL" id="EEG49037.1"/>
    </source>
</evidence>
<name>C0CMG4_BLAHS</name>
<accession>C0CMG4</accession>
<organism evidence="1 2">
    <name type="scientific">Blautia hydrogenotrophica (strain DSM 10507 / JCM 14656 / S5a33)</name>
    <name type="common">Ruminococcus hydrogenotrophicus</name>
    <dbReference type="NCBI Taxonomy" id="476272"/>
    <lineage>
        <taxon>Bacteria</taxon>
        <taxon>Bacillati</taxon>
        <taxon>Bacillota</taxon>
        <taxon>Clostridia</taxon>
        <taxon>Lachnospirales</taxon>
        <taxon>Lachnospiraceae</taxon>
        <taxon>Blautia</taxon>
    </lineage>
</organism>
<dbReference type="Proteomes" id="UP000003100">
    <property type="component" value="Unassembled WGS sequence"/>
</dbReference>
<reference evidence="1 2" key="1">
    <citation type="submission" date="2009-01" db="EMBL/GenBank/DDBJ databases">
        <authorList>
            <person name="Fulton L."/>
            <person name="Clifton S."/>
            <person name="Fulton B."/>
            <person name="Xu J."/>
            <person name="Minx P."/>
            <person name="Pepin K.H."/>
            <person name="Johnson M."/>
            <person name="Bhonagiri V."/>
            <person name="Nash W.E."/>
            <person name="Mardis E.R."/>
            <person name="Wilson R.K."/>
        </authorList>
    </citation>
    <scope>NUCLEOTIDE SEQUENCE [LARGE SCALE GENOMIC DNA]</scope>
    <source>
        <strain evidence="2">DSM 10507 / JCM 14656 / S5a33</strain>
    </source>
</reference>
<evidence type="ECO:0000313" key="2">
    <source>
        <dbReference type="Proteomes" id="UP000003100"/>
    </source>
</evidence>
<protein>
    <submittedName>
        <fullName evidence="1">Uncharacterized protein</fullName>
    </submittedName>
</protein>
<keyword evidence="2" id="KW-1185">Reference proteome</keyword>
<dbReference type="PATRIC" id="fig|476272.21.peg.1478"/>
<reference evidence="1 2" key="2">
    <citation type="submission" date="2009-02" db="EMBL/GenBank/DDBJ databases">
        <title>Draft genome sequence of Blautia hydrogenotrophica DSM 10507 (Ruminococcus hydrogenotrophicus DSM 10507).</title>
        <authorList>
            <person name="Sudarsanam P."/>
            <person name="Ley R."/>
            <person name="Guruge J."/>
            <person name="Turnbaugh P.J."/>
            <person name="Mahowald M."/>
            <person name="Liep D."/>
            <person name="Gordon J."/>
        </authorList>
    </citation>
    <scope>NUCLEOTIDE SEQUENCE [LARGE SCALE GENOMIC DNA]</scope>
    <source>
        <strain evidence="2">DSM 10507 / JCM 14656 / S5a33</strain>
    </source>
</reference>